<name>A0ABU0ZAK7_9ACTN</name>
<comment type="caution">
    <text evidence="2">The sequence shown here is derived from an EMBL/GenBank/DDBJ whole genome shotgun (WGS) entry which is preliminary data.</text>
</comment>
<evidence type="ECO:0000313" key="3">
    <source>
        <dbReference type="Proteomes" id="UP001230908"/>
    </source>
</evidence>
<proteinExistence type="predicted"/>
<keyword evidence="1" id="KW-0472">Membrane</keyword>
<evidence type="ECO:0000313" key="2">
    <source>
        <dbReference type="EMBL" id="MDQ7904098.1"/>
    </source>
</evidence>
<keyword evidence="3" id="KW-1185">Reference proteome</keyword>
<sequence>MPTEIELLRSLDDEPRTPSTVDVRRAVADGRRRRARRAVGYTGAAAVTVLAVAGASVVAAGLVRDTAPRAGAIAGPPTATTPAAAPPASCALERLPAPDGAPMALVTGADPTGRYLVGRSYPRPGQYQAVVWHGGTATKVLLPGDLEESLTDVNSAGTAVGWSYTGGEGDAGPVPYVYRDGTVSKLPGVARGSAYAVNDAGAIAGADESGHALLWRSATAPPTRLPVPAGTSEARASDIDEDGTVVGTLDYERAYVWLPDGTHRQLPMPAIDGEPAATATVDSVRDGWATGMATNGIGRKGDGAKGVKTAAVRWNVRTGEVRVLDGLEHVDATNAHGWQVGADGQGRAVLVAGDRTVVLPDLADRAPDGLSTIASTLSDDGRTIGGQSDDASGTIQAVVWRCR</sequence>
<dbReference type="RefSeq" id="WP_308711371.1">
    <property type="nucleotide sequence ID" value="NZ_JAVHUY010000004.1"/>
</dbReference>
<keyword evidence="1" id="KW-1133">Transmembrane helix</keyword>
<dbReference type="EMBL" id="JAVHUY010000004">
    <property type="protein sequence ID" value="MDQ7904098.1"/>
    <property type="molecule type" value="Genomic_DNA"/>
</dbReference>
<gene>
    <name evidence="2" type="ORF">RB614_06120</name>
</gene>
<feature type="transmembrane region" description="Helical" evidence="1">
    <location>
        <begin position="38"/>
        <end position="63"/>
    </location>
</feature>
<organism evidence="2 3">
    <name type="scientific">Phytohabitans maris</name>
    <dbReference type="NCBI Taxonomy" id="3071409"/>
    <lineage>
        <taxon>Bacteria</taxon>
        <taxon>Bacillati</taxon>
        <taxon>Actinomycetota</taxon>
        <taxon>Actinomycetes</taxon>
        <taxon>Micromonosporales</taxon>
        <taxon>Micromonosporaceae</taxon>
    </lineage>
</organism>
<evidence type="ECO:0000256" key="1">
    <source>
        <dbReference type="SAM" id="Phobius"/>
    </source>
</evidence>
<keyword evidence="1" id="KW-0812">Transmembrane</keyword>
<dbReference type="Proteomes" id="UP001230908">
    <property type="component" value="Unassembled WGS sequence"/>
</dbReference>
<reference evidence="2 3" key="1">
    <citation type="submission" date="2023-08" db="EMBL/GenBank/DDBJ databases">
        <title>Phytohabitans sansha sp. nov., isolated from marine sediment.</title>
        <authorList>
            <person name="Zhao Y."/>
            <person name="Yi K."/>
        </authorList>
    </citation>
    <scope>NUCLEOTIDE SEQUENCE [LARGE SCALE GENOMIC DNA]</scope>
    <source>
        <strain evidence="2 3">ZYX-F-186</strain>
    </source>
</reference>
<protein>
    <submittedName>
        <fullName evidence="2">Uncharacterized protein</fullName>
    </submittedName>
</protein>
<accession>A0ABU0ZAK7</accession>